<comment type="subcellular location">
    <subcellularLocation>
        <location evidence="1">Cytoplasm</location>
    </subcellularLocation>
</comment>
<evidence type="ECO:0000256" key="4">
    <source>
        <dbReference type="ARBA" id="ARBA00023012"/>
    </source>
</evidence>
<dbReference type="PANTHER" id="PTHR42713:SF3">
    <property type="entry name" value="TRANSCRIPTIONAL REGULATORY PROTEIN HPTR"/>
    <property type="match status" value="1"/>
</dbReference>
<keyword evidence="5" id="KW-0805">Transcription regulation</keyword>
<comment type="caution">
    <text evidence="11">The sequence shown here is derived from an EMBL/GenBank/DDBJ whole genome shotgun (WGS) entry which is preliminary data.</text>
</comment>
<dbReference type="SMART" id="SM00342">
    <property type="entry name" value="HTH_ARAC"/>
    <property type="match status" value="1"/>
</dbReference>
<evidence type="ECO:0000256" key="6">
    <source>
        <dbReference type="ARBA" id="ARBA00023125"/>
    </source>
</evidence>
<gene>
    <name evidence="11" type="ORF">ACFFNY_14490</name>
</gene>
<dbReference type="SMART" id="SM00448">
    <property type="entry name" value="REC"/>
    <property type="match status" value="1"/>
</dbReference>
<dbReference type="Gene3D" id="3.40.50.2300">
    <property type="match status" value="1"/>
</dbReference>
<evidence type="ECO:0000256" key="2">
    <source>
        <dbReference type="ARBA" id="ARBA00022490"/>
    </source>
</evidence>
<dbReference type="InterPro" id="IPR009057">
    <property type="entry name" value="Homeodomain-like_sf"/>
</dbReference>
<keyword evidence="3 8" id="KW-0597">Phosphoprotein</keyword>
<evidence type="ECO:0000256" key="7">
    <source>
        <dbReference type="ARBA" id="ARBA00023163"/>
    </source>
</evidence>
<dbReference type="InterPro" id="IPR020449">
    <property type="entry name" value="Tscrpt_reg_AraC-type_HTH"/>
</dbReference>
<dbReference type="PROSITE" id="PS50110">
    <property type="entry name" value="RESPONSE_REGULATORY"/>
    <property type="match status" value="1"/>
</dbReference>
<evidence type="ECO:0000313" key="11">
    <source>
        <dbReference type="EMBL" id="MFB9752771.1"/>
    </source>
</evidence>
<evidence type="ECO:0000313" key="12">
    <source>
        <dbReference type="Proteomes" id="UP001589619"/>
    </source>
</evidence>
<evidence type="ECO:0000259" key="10">
    <source>
        <dbReference type="PROSITE" id="PS50110"/>
    </source>
</evidence>
<dbReference type="PRINTS" id="PR00032">
    <property type="entry name" value="HTHARAC"/>
</dbReference>
<dbReference type="InterPro" id="IPR001789">
    <property type="entry name" value="Sig_transdc_resp-reg_receiver"/>
</dbReference>
<feature type="modified residue" description="4-aspartylphosphate" evidence="8">
    <location>
        <position position="55"/>
    </location>
</feature>
<evidence type="ECO:0000256" key="5">
    <source>
        <dbReference type="ARBA" id="ARBA00023015"/>
    </source>
</evidence>
<dbReference type="Proteomes" id="UP001589619">
    <property type="component" value="Unassembled WGS sequence"/>
</dbReference>
<dbReference type="InterPro" id="IPR011006">
    <property type="entry name" value="CheY-like_superfamily"/>
</dbReference>
<feature type="domain" description="HTH araC/xylS-type" evidence="9">
    <location>
        <begin position="147"/>
        <end position="244"/>
    </location>
</feature>
<dbReference type="PROSITE" id="PS01124">
    <property type="entry name" value="HTH_ARAC_FAMILY_2"/>
    <property type="match status" value="1"/>
</dbReference>
<dbReference type="InterPro" id="IPR018060">
    <property type="entry name" value="HTH_AraC"/>
</dbReference>
<evidence type="ECO:0000259" key="9">
    <source>
        <dbReference type="PROSITE" id="PS01124"/>
    </source>
</evidence>
<organism evidence="11 12">
    <name type="scientific">Paenibacillus hodogayensis</name>
    <dbReference type="NCBI Taxonomy" id="279208"/>
    <lineage>
        <taxon>Bacteria</taxon>
        <taxon>Bacillati</taxon>
        <taxon>Bacillota</taxon>
        <taxon>Bacilli</taxon>
        <taxon>Bacillales</taxon>
        <taxon>Paenibacillaceae</taxon>
        <taxon>Paenibacillus</taxon>
    </lineage>
</organism>
<dbReference type="InterPro" id="IPR051552">
    <property type="entry name" value="HptR"/>
</dbReference>
<dbReference type="CDD" id="cd17536">
    <property type="entry name" value="REC_YesN-like"/>
    <property type="match status" value="1"/>
</dbReference>
<accession>A0ABV5VX19</accession>
<dbReference type="SUPFAM" id="SSF46689">
    <property type="entry name" value="Homeodomain-like"/>
    <property type="match status" value="1"/>
</dbReference>
<feature type="domain" description="Response regulatory" evidence="10">
    <location>
        <begin position="3"/>
        <end position="120"/>
    </location>
</feature>
<sequence length="244" mass="28610">MYKLVIVDDEVEIRSGMIRYFPWGEIGFQVAFHCENGQVALQYMLNHQVDALLCDIKMPVMNGIELARHLYERKLDVKTVFLSGYKDFEYARKALQYGVRNYIVKPTVYQELYDVFSRLKAELDEDRGEELAKTGAEGAGFNEKIIQAIRHYVLQNYRRATLEEAAGLIHMNPHYVSTYFKEKTGEYFSDFVLQVKMDKAAELLMDIRYKTYEVSEMVGYSNAKNFARAFKHYFGSSPREYRNR</sequence>
<dbReference type="Pfam" id="PF00072">
    <property type="entry name" value="Response_reg"/>
    <property type="match status" value="1"/>
</dbReference>
<keyword evidence="7" id="KW-0804">Transcription</keyword>
<keyword evidence="12" id="KW-1185">Reference proteome</keyword>
<dbReference type="SUPFAM" id="SSF52172">
    <property type="entry name" value="CheY-like"/>
    <property type="match status" value="1"/>
</dbReference>
<protein>
    <submittedName>
        <fullName evidence="11">Response regulator</fullName>
    </submittedName>
</protein>
<dbReference type="EMBL" id="JBHMAG010000012">
    <property type="protein sequence ID" value="MFB9752771.1"/>
    <property type="molecule type" value="Genomic_DNA"/>
</dbReference>
<reference evidence="11 12" key="1">
    <citation type="submission" date="2024-09" db="EMBL/GenBank/DDBJ databases">
        <authorList>
            <person name="Sun Q."/>
            <person name="Mori K."/>
        </authorList>
    </citation>
    <scope>NUCLEOTIDE SEQUENCE [LARGE SCALE GENOMIC DNA]</scope>
    <source>
        <strain evidence="11 12">JCM 12520</strain>
    </source>
</reference>
<keyword evidence="6" id="KW-0238">DNA-binding</keyword>
<evidence type="ECO:0000256" key="1">
    <source>
        <dbReference type="ARBA" id="ARBA00004496"/>
    </source>
</evidence>
<evidence type="ECO:0000256" key="3">
    <source>
        <dbReference type="ARBA" id="ARBA00022553"/>
    </source>
</evidence>
<evidence type="ECO:0000256" key="8">
    <source>
        <dbReference type="PROSITE-ProRule" id="PRU00169"/>
    </source>
</evidence>
<keyword evidence="2" id="KW-0963">Cytoplasm</keyword>
<dbReference type="RefSeq" id="WP_344903312.1">
    <property type="nucleotide sequence ID" value="NZ_BAAAYO010000001.1"/>
</dbReference>
<proteinExistence type="predicted"/>
<dbReference type="Pfam" id="PF12833">
    <property type="entry name" value="HTH_18"/>
    <property type="match status" value="1"/>
</dbReference>
<dbReference type="Gene3D" id="1.10.10.60">
    <property type="entry name" value="Homeodomain-like"/>
    <property type="match status" value="2"/>
</dbReference>
<keyword evidence="4" id="KW-0902">Two-component regulatory system</keyword>
<dbReference type="PANTHER" id="PTHR42713">
    <property type="entry name" value="HISTIDINE KINASE-RELATED"/>
    <property type="match status" value="1"/>
</dbReference>
<name>A0ABV5VX19_9BACL</name>